<evidence type="ECO:0008006" key="5">
    <source>
        <dbReference type="Google" id="ProtNLM"/>
    </source>
</evidence>
<comment type="caution">
    <text evidence="2">The sequence shown here is derived from an EMBL/GenBank/DDBJ whole genome shotgun (WGS) entry which is preliminary data.</text>
</comment>
<evidence type="ECO:0000313" key="1">
    <source>
        <dbReference type="EMBL" id="MEM5344735.1"/>
    </source>
</evidence>
<reference evidence="2 3" key="1">
    <citation type="journal article" date="2018" name="Int. J. Syst. Evol. Microbiol.">
        <title>Paraburkholderia azotifigens sp. nov., a nitrogen-fixing bacterium isolated from paddy soil.</title>
        <authorList>
            <person name="Choi G.M."/>
            <person name="Im W.T."/>
        </authorList>
    </citation>
    <scope>NUCLEOTIDE SEQUENCE [LARGE SCALE GENOMIC DNA]</scope>
    <source>
        <strain evidence="2 3">NF 2-5-3</strain>
    </source>
</reference>
<dbReference type="AlphaFoldDB" id="A0A5C6VN33"/>
<dbReference type="Proteomes" id="UP000321776">
    <property type="component" value="Unassembled WGS sequence"/>
</dbReference>
<name>A0A5C6VN33_9BURK</name>
<reference evidence="1 4" key="3">
    <citation type="submission" date="2024-01" db="EMBL/GenBank/DDBJ databases">
        <title>The diversity of rhizobia nodulating Mimosa spp. in eleven states of Brazil covering several biomes is determined by host plant, location, and edaphic factors.</title>
        <authorList>
            <person name="Rouws L."/>
            <person name="Barauna A."/>
            <person name="Beukes C."/>
            <person name="De Faria S.M."/>
            <person name="Gross E."/>
            <person name="Dos Reis Junior F.B."/>
            <person name="Simon M."/>
            <person name="Maluk M."/>
            <person name="Odee D.W."/>
            <person name="Kenicer G."/>
            <person name="Young J.P.W."/>
            <person name="Reis V.M."/>
            <person name="Zilli J."/>
            <person name="James E.K."/>
        </authorList>
    </citation>
    <scope>NUCLEOTIDE SEQUENCE [LARGE SCALE GENOMIC DNA]</scope>
    <source>
        <strain evidence="1 4">JPY530</strain>
    </source>
</reference>
<evidence type="ECO:0000313" key="4">
    <source>
        <dbReference type="Proteomes" id="UP001481677"/>
    </source>
</evidence>
<sequence>MLNNREVIGDSSDWVLCRARYFDASTLCFRTADIEISGGKITAVLSPDESGAKVRVDGSGTTCVPGLAGELVVDSGDNEFDFFAYASDVLKCGVTTVSVVTDRPAEIAADARRAGIRVEIYCSVRDQSLGQSISGKGSDIDRALDAHIALVRLLDDGLIRISPAIVSQSFASSNLTVRLHALAKASGKRLLVNVDSGRPHHDAFHDAYHCSGTLLLRSLNVLDASTIAIVDSALSHHDLNLLADSAAGVGVMDCAILANGMQASRNLRRVLCSGRGALMCRRLDVITRSTEVARVSQAFGWATLPNIAEIADIIVDAMTRAGSVAVGLATIGRVDANEYADFAIYDSPDPIDDVAHPVSDSLRLLGLIAAHRPRVVAVDGRWRVRDYKLVV</sequence>
<evidence type="ECO:0000313" key="3">
    <source>
        <dbReference type="Proteomes" id="UP000321776"/>
    </source>
</evidence>
<reference evidence="2" key="2">
    <citation type="submission" date="2019-08" db="EMBL/GenBank/DDBJ databases">
        <authorList>
            <person name="Im W.-T."/>
        </authorList>
    </citation>
    <scope>NUCLEOTIDE SEQUENCE</scope>
    <source>
        <strain evidence="2">NF 2-5-3</strain>
    </source>
</reference>
<dbReference type="EMBL" id="JAZHGA010000037">
    <property type="protein sequence ID" value="MEM5344735.1"/>
    <property type="molecule type" value="Genomic_DNA"/>
</dbReference>
<dbReference type="SUPFAM" id="SSF51556">
    <property type="entry name" value="Metallo-dependent hydrolases"/>
    <property type="match status" value="1"/>
</dbReference>
<dbReference type="RefSeq" id="WP_147233030.1">
    <property type="nucleotide sequence ID" value="NZ_JAZHFZ010000022.1"/>
</dbReference>
<protein>
    <recommendedName>
        <fullName evidence="5">Amidohydrolase family protein</fullName>
    </recommendedName>
</protein>
<dbReference type="Gene3D" id="2.30.40.10">
    <property type="entry name" value="Urease, subunit C, domain 1"/>
    <property type="match status" value="1"/>
</dbReference>
<evidence type="ECO:0000313" key="2">
    <source>
        <dbReference type="EMBL" id="TXC86299.1"/>
    </source>
</evidence>
<dbReference type="Proteomes" id="UP001481677">
    <property type="component" value="Unassembled WGS sequence"/>
</dbReference>
<dbReference type="InterPro" id="IPR032466">
    <property type="entry name" value="Metal_Hydrolase"/>
</dbReference>
<accession>A0A5C6VN33</accession>
<dbReference type="InterPro" id="IPR011059">
    <property type="entry name" value="Metal-dep_hydrolase_composite"/>
</dbReference>
<dbReference type="SUPFAM" id="SSF51338">
    <property type="entry name" value="Composite domain of metallo-dependent hydrolases"/>
    <property type="match status" value="1"/>
</dbReference>
<dbReference type="Gene3D" id="3.20.20.140">
    <property type="entry name" value="Metal-dependent hydrolases"/>
    <property type="match status" value="1"/>
</dbReference>
<keyword evidence="4" id="KW-1185">Reference proteome</keyword>
<organism evidence="2 3">
    <name type="scientific">Paraburkholderia azotifigens</name>
    <dbReference type="NCBI Taxonomy" id="2057004"/>
    <lineage>
        <taxon>Bacteria</taxon>
        <taxon>Pseudomonadati</taxon>
        <taxon>Pseudomonadota</taxon>
        <taxon>Betaproteobacteria</taxon>
        <taxon>Burkholderiales</taxon>
        <taxon>Burkholderiaceae</taxon>
        <taxon>Paraburkholderia</taxon>
    </lineage>
</organism>
<dbReference type="GO" id="GO:0016810">
    <property type="term" value="F:hydrolase activity, acting on carbon-nitrogen (but not peptide) bonds"/>
    <property type="evidence" value="ECO:0007669"/>
    <property type="project" value="InterPro"/>
</dbReference>
<dbReference type="EMBL" id="VOQS01000001">
    <property type="protein sequence ID" value="TXC86299.1"/>
    <property type="molecule type" value="Genomic_DNA"/>
</dbReference>
<proteinExistence type="predicted"/>
<gene>
    <name evidence="2" type="ORF">FRZ40_01180</name>
    <name evidence="1" type="ORF">V4C56_34560</name>
</gene>